<feature type="transmembrane region" description="Helical" evidence="5">
    <location>
        <begin position="200"/>
        <end position="220"/>
    </location>
</feature>
<proteinExistence type="inferred from homology"/>
<keyword evidence="3 5" id="KW-1133">Transmembrane helix</keyword>
<feature type="transmembrane region" description="Helical" evidence="5">
    <location>
        <begin position="232"/>
        <end position="253"/>
    </location>
</feature>
<name>A0A323USQ0_9RHOO</name>
<dbReference type="Proteomes" id="UP000248259">
    <property type="component" value="Unassembled WGS sequence"/>
</dbReference>
<evidence type="ECO:0000256" key="3">
    <source>
        <dbReference type="ARBA" id="ARBA00022989"/>
    </source>
</evidence>
<keyword evidence="5" id="KW-1003">Cell membrane</keyword>
<feature type="transmembrane region" description="Helical" evidence="5">
    <location>
        <begin position="63"/>
        <end position="85"/>
    </location>
</feature>
<keyword evidence="7" id="KW-1185">Reference proteome</keyword>
<comment type="similarity">
    <text evidence="5">Belongs to the 4-toluene sulfonate uptake permease (TSUP) (TC 2.A.102) family.</text>
</comment>
<evidence type="ECO:0000256" key="2">
    <source>
        <dbReference type="ARBA" id="ARBA00022692"/>
    </source>
</evidence>
<protein>
    <recommendedName>
        <fullName evidence="5">Probable membrane transporter protein</fullName>
    </recommendedName>
</protein>
<reference evidence="6 7" key="1">
    <citation type="submission" date="2018-06" db="EMBL/GenBank/DDBJ databases">
        <title>Azoarcus communis strain SWub3 genome.</title>
        <authorList>
            <person name="Zorraquino Salvo V."/>
            <person name="Toubiana D."/>
            <person name="Blumwald E."/>
        </authorList>
    </citation>
    <scope>NUCLEOTIDE SEQUENCE [LARGE SCALE GENOMIC DNA]</scope>
    <source>
        <strain evidence="6 7">SWub3</strain>
    </source>
</reference>
<gene>
    <name evidence="6" type="ORF">DNK49_16420</name>
</gene>
<dbReference type="AlphaFoldDB" id="A0A323USQ0"/>
<feature type="transmembrane region" description="Helical" evidence="5">
    <location>
        <begin position="259"/>
        <end position="277"/>
    </location>
</feature>
<dbReference type="PANTHER" id="PTHR43701">
    <property type="entry name" value="MEMBRANE TRANSPORTER PROTEIN MJ0441-RELATED"/>
    <property type="match status" value="1"/>
</dbReference>
<sequence length="283" mass="28803">MSPITLTPSTSLPLHGDDICCRRHLRTGLGWGAAIGTLGGLVGLGGAEFRLPVLLQFFRLTPLLAVMVNLRVSLVTVSAALIFRLVTQGSSGVGSHLMVAMPVLLGALLGAWLGAGLASKLDARHLRHAIAVLLAGLALVMLFHDSLLGNGRLALSGMDGAVAGLLAGVGIGVVSSLLGVAGGELIIPALVLLYGLDIKMAGTVSLAISLPTLLVGLARYRRRDLGVRVPNGLFRGLALGSICGAALGAALLGAISPPAIHALLGVILMISAVKLLWMARKAG</sequence>
<feature type="transmembrane region" description="Helical" evidence="5">
    <location>
        <begin position="161"/>
        <end position="194"/>
    </location>
</feature>
<keyword evidence="2 5" id="KW-0812">Transmembrane</keyword>
<dbReference type="GO" id="GO:0005886">
    <property type="term" value="C:plasma membrane"/>
    <property type="evidence" value="ECO:0007669"/>
    <property type="project" value="UniProtKB-SubCell"/>
</dbReference>
<comment type="caution">
    <text evidence="6">The sequence shown here is derived from an EMBL/GenBank/DDBJ whole genome shotgun (WGS) entry which is preliminary data.</text>
</comment>
<evidence type="ECO:0000313" key="7">
    <source>
        <dbReference type="Proteomes" id="UP000248259"/>
    </source>
</evidence>
<dbReference type="Pfam" id="PF01925">
    <property type="entry name" value="TauE"/>
    <property type="match status" value="1"/>
</dbReference>
<feature type="transmembrane region" description="Helical" evidence="5">
    <location>
        <begin position="29"/>
        <end position="51"/>
    </location>
</feature>
<dbReference type="InterPro" id="IPR051598">
    <property type="entry name" value="TSUP/Inactive_protease-like"/>
</dbReference>
<feature type="transmembrane region" description="Helical" evidence="5">
    <location>
        <begin position="129"/>
        <end position="149"/>
    </location>
</feature>
<evidence type="ECO:0000256" key="4">
    <source>
        <dbReference type="ARBA" id="ARBA00023136"/>
    </source>
</evidence>
<feature type="transmembrane region" description="Helical" evidence="5">
    <location>
        <begin position="97"/>
        <end position="117"/>
    </location>
</feature>
<dbReference type="InterPro" id="IPR002781">
    <property type="entry name" value="TM_pro_TauE-like"/>
</dbReference>
<evidence type="ECO:0000313" key="6">
    <source>
        <dbReference type="EMBL" id="PZA15544.1"/>
    </source>
</evidence>
<keyword evidence="4 5" id="KW-0472">Membrane</keyword>
<dbReference type="RefSeq" id="WP_110526875.1">
    <property type="nucleotide sequence ID" value="NZ_QKOE01000013.1"/>
</dbReference>
<dbReference type="EMBL" id="QKOE01000013">
    <property type="protein sequence ID" value="PZA15544.1"/>
    <property type="molecule type" value="Genomic_DNA"/>
</dbReference>
<organism evidence="6 7">
    <name type="scientific">Parazoarcus communis SWub3 = DSM 12120</name>
    <dbReference type="NCBI Taxonomy" id="1121029"/>
    <lineage>
        <taxon>Bacteria</taxon>
        <taxon>Pseudomonadati</taxon>
        <taxon>Pseudomonadota</taxon>
        <taxon>Betaproteobacteria</taxon>
        <taxon>Rhodocyclales</taxon>
        <taxon>Zoogloeaceae</taxon>
        <taxon>Parazoarcus</taxon>
    </lineage>
</organism>
<accession>A0A323USQ0</accession>
<evidence type="ECO:0000256" key="1">
    <source>
        <dbReference type="ARBA" id="ARBA00004141"/>
    </source>
</evidence>
<evidence type="ECO:0000256" key="5">
    <source>
        <dbReference type="RuleBase" id="RU363041"/>
    </source>
</evidence>
<comment type="subcellular location">
    <subcellularLocation>
        <location evidence="5">Cell membrane</location>
        <topology evidence="5">Multi-pass membrane protein</topology>
    </subcellularLocation>
    <subcellularLocation>
        <location evidence="1">Membrane</location>
        <topology evidence="1">Multi-pass membrane protein</topology>
    </subcellularLocation>
</comment>
<dbReference type="OrthoDB" id="5366030at2"/>
<dbReference type="PANTHER" id="PTHR43701:SF2">
    <property type="entry name" value="MEMBRANE TRANSPORTER PROTEIN YJNA-RELATED"/>
    <property type="match status" value="1"/>
</dbReference>